<dbReference type="RefSeq" id="WP_368376739.1">
    <property type="nucleotide sequence ID" value="NZ_JBFRYB010000001.1"/>
</dbReference>
<evidence type="ECO:0000256" key="2">
    <source>
        <dbReference type="ARBA" id="ARBA00023002"/>
    </source>
</evidence>
<evidence type="ECO:0000313" key="3">
    <source>
        <dbReference type="EMBL" id="MEX1666665.1"/>
    </source>
</evidence>
<dbReference type="Pfam" id="PF13561">
    <property type="entry name" value="adh_short_C2"/>
    <property type="match status" value="1"/>
</dbReference>
<protein>
    <submittedName>
        <fullName evidence="3">SDR family NAD(P)-dependent oxidoreductase</fullName>
        <ecNumber evidence="3">1.1.1.-</ecNumber>
    </submittedName>
</protein>
<dbReference type="InterPro" id="IPR036291">
    <property type="entry name" value="NAD(P)-bd_dom_sf"/>
</dbReference>
<dbReference type="InterPro" id="IPR002347">
    <property type="entry name" value="SDR_fam"/>
</dbReference>
<dbReference type="EC" id="1.1.1.-" evidence="3"/>
<dbReference type="SUPFAM" id="SSF51735">
    <property type="entry name" value="NAD(P)-binding Rossmann-fold domains"/>
    <property type="match status" value="1"/>
</dbReference>
<keyword evidence="4" id="KW-1185">Reference proteome</keyword>
<dbReference type="PANTHER" id="PTHR43477:SF1">
    <property type="entry name" value="DIHYDROANTICAPSIN 7-DEHYDROGENASE"/>
    <property type="match status" value="1"/>
</dbReference>
<comment type="caution">
    <text evidence="3">The sequence shown here is derived from an EMBL/GenBank/DDBJ whole genome shotgun (WGS) entry which is preliminary data.</text>
</comment>
<evidence type="ECO:0000256" key="1">
    <source>
        <dbReference type="ARBA" id="ARBA00006484"/>
    </source>
</evidence>
<dbReference type="PANTHER" id="PTHR43477">
    <property type="entry name" value="DIHYDROANTICAPSIN 7-DEHYDROGENASE"/>
    <property type="match status" value="1"/>
</dbReference>
<dbReference type="Proteomes" id="UP001557484">
    <property type="component" value="Unassembled WGS sequence"/>
</dbReference>
<accession>A0ABV3TZJ6</accession>
<proteinExistence type="inferred from homology"/>
<gene>
    <name evidence="3" type="ORF">AB4875_14315</name>
</gene>
<dbReference type="GO" id="GO:0016491">
    <property type="term" value="F:oxidoreductase activity"/>
    <property type="evidence" value="ECO:0007669"/>
    <property type="project" value="UniProtKB-KW"/>
</dbReference>
<dbReference type="InterPro" id="IPR051122">
    <property type="entry name" value="SDR_DHRS6-like"/>
</dbReference>
<reference evidence="3 4" key="1">
    <citation type="journal article" date="2011" name="Int. J. Syst. Evol. Microbiol.">
        <title>Zhongshania antarctica gen. nov., sp. nov. and Zhongshania guokunii sp. nov., gammaproteobacteria respectively isolated from coastal attached (fast) ice and surface seawater of the Antarctic.</title>
        <authorList>
            <person name="Li H.J."/>
            <person name="Zhang X.Y."/>
            <person name="Chen C.X."/>
            <person name="Zhang Y.J."/>
            <person name="Gao Z.M."/>
            <person name="Yu Y."/>
            <person name="Chen X.L."/>
            <person name="Chen B."/>
            <person name="Zhang Y.Z."/>
        </authorList>
    </citation>
    <scope>NUCLEOTIDE SEQUENCE [LARGE SCALE GENOMIC DNA]</scope>
    <source>
        <strain evidence="3 4">R06B22</strain>
    </source>
</reference>
<sequence>MLDQFLKNKTAIVTGAGQGVGQGIAISLAERGATVALLGRSLDKLKATLEIIKQAGGKSLAIRVDVKNPQDLVAAVERVVAETGGIQILVNNAQEVPLGTLLEVDETKIEAGWQSGPMASLRLMKLCYPHLIGDGVIINLASSAGMRWDMSGYGAYAAVKEAIRSISRAAACEWGPEGIRCNVIMPHAMSPGLKWWTENRPDEAAEFIASIPQRRIGECKQDIGDFVSMLCSEQSRYVNGQTIALDGGQARVS</sequence>
<comment type="similarity">
    <text evidence="1">Belongs to the short-chain dehydrogenases/reductases (SDR) family.</text>
</comment>
<evidence type="ECO:0000313" key="4">
    <source>
        <dbReference type="Proteomes" id="UP001557484"/>
    </source>
</evidence>
<dbReference type="Gene3D" id="3.40.50.720">
    <property type="entry name" value="NAD(P)-binding Rossmann-like Domain"/>
    <property type="match status" value="1"/>
</dbReference>
<dbReference type="PRINTS" id="PR00081">
    <property type="entry name" value="GDHRDH"/>
</dbReference>
<keyword evidence="2 3" id="KW-0560">Oxidoreductase</keyword>
<dbReference type="CDD" id="cd05233">
    <property type="entry name" value="SDR_c"/>
    <property type="match status" value="1"/>
</dbReference>
<organism evidence="3 4">
    <name type="scientific">Zhongshania arctica</name>
    <dbReference type="NCBI Taxonomy" id="3238302"/>
    <lineage>
        <taxon>Bacteria</taxon>
        <taxon>Pseudomonadati</taxon>
        <taxon>Pseudomonadota</taxon>
        <taxon>Gammaproteobacteria</taxon>
        <taxon>Cellvibrionales</taxon>
        <taxon>Spongiibacteraceae</taxon>
        <taxon>Zhongshania</taxon>
    </lineage>
</organism>
<dbReference type="PRINTS" id="PR00080">
    <property type="entry name" value="SDRFAMILY"/>
</dbReference>
<dbReference type="EMBL" id="JBFRYB010000001">
    <property type="protein sequence ID" value="MEX1666665.1"/>
    <property type="molecule type" value="Genomic_DNA"/>
</dbReference>
<name>A0ABV3TZJ6_9GAMM</name>